<dbReference type="AlphaFoldDB" id="A0A5P2G4X9"/>
<reference evidence="1 2" key="1">
    <citation type="submission" date="2019-09" db="EMBL/GenBank/DDBJ databases">
        <title>Complete genome sequence of Arachidicoccus sp. B3-10 isolated from apple orchard soil.</title>
        <authorList>
            <person name="Kim H.S."/>
            <person name="Han K.-I."/>
            <person name="Suh M.K."/>
            <person name="Lee K.C."/>
            <person name="Eom M.K."/>
            <person name="Kim J.-S."/>
            <person name="Kang S.W."/>
            <person name="Sin Y."/>
            <person name="Lee J.-S."/>
        </authorList>
    </citation>
    <scope>NUCLEOTIDE SEQUENCE [LARGE SCALE GENOMIC DNA]</scope>
    <source>
        <strain evidence="1 2">B3-10</strain>
    </source>
</reference>
<dbReference type="KEGG" id="arac:E0W69_009195"/>
<dbReference type="EMBL" id="CP044016">
    <property type="protein sequence ID" value="QES88820.1"/>
    <property type="molecule type" value="Genomic_DNA"/>
</dbReference>
<dbReference type="RefSeq" id="WP_131329768.1">
    <property type="nucleotide sequence ID" value="NZ_CP044016.1"/>
</dbReference>
<accession>A0A5P2G4X9</accession>
<proteinExistence type="predicted"/>
<sequence length="70" mass="8085">MKVSKKIKDLILSNNNFSLELAGILKIQQASLRLLARRDSDRLTLFQCVEFYKSKGLTQEEIFEPEQVKA</sequence>
<evidence type="ECO:0000313" key="2">
    <source>
        <dbReference type="Proteomes" id="UP000292424"/>
    </source>
</evidence>
<evidence type="ECO:0000313" key="1">
    <source>
        <dbReference type="EMBL" id="QES88820.1"/>
    </source>
</evidence>
<keyword evidence="2" id="KW-1185">Reference proteome</keyword>
<protein>
    <recommendedName>
        <fullName evidence="3">XRE family transcriptional regulator</fullName>
    </recommendedName>
</protein>
<organism evidence="1 2">
    <name type="scientific">Rhizosphaericola mali</name>
    <dbReference type="NCBI Taxonomy" id="2545455"/>
    <lineage>
        <taxon>Bacteria</taxon>
        <taxon>Pseudomonadati</taxon>
        <taxon>Bacteroidota</taxon>
        <taxon>Chitinophagia</taxon>
        <taxon>Chitinophagales</taxon>
        <taxon>Chitinophagaceae</taxon>
        <taxon>Rhizosphaericola</taxon>
    </lineage>
</organism>
<evidence type="ECO:0008006" key="3">
    <source>
        <dbReference type="Google" id="ProtNLM"/>
    </source>
</evidence>
<name>A0A5P2G4X9_9BACT</name>
<dbReference type="Proteomes" id="UP000292424">
    <property type="component" value="Chromosome"/>
</dbReference>
<gene>
    <name evidence="1" type="ORF">E0W69_009195</name>
</gene>